<dbReference type="GO" id="GO:0006352">
    <property type="term" value="P:DNA-templated transcription initiation"/>
    <property type="evidence" value="ECO:0007669"/>
    <property type="project" value="InterPro"/>
</dbReference>
<evidence type="ECO:0000259" key="8">
    <source>
        <dbReference type="Pfam" id="PF04545"/>
    </source>
</evidence>
<evidence type="ECO:0000256" key="2">
    <source>
        <dbReference type="ARBA" id="ARBA00023015"/>
    </source>
</evidence>
<accession>A0A6P0UIW2</accession>
<evidence type="ECO:0000313" key="10">
    <source>
        <dbReference type="Proteomes" id="UP000468443"/>
    </source>
</evidence>
<dbReference type="InterPro" id="IPR013324">
    <property type="entry name" value="RNA_pol_sigma_r3/r4-like"/>
</dbReference>
<dbReference type="NCBIfam" id="TIGR02937">
    <property type="entry name" value="sigma70-ECF"/>
    <property type="match status" value="1"/>
</dbReference>
<dbReference type="GO" id="GO:0003677">
    <property type="term" value="F:DNA binding"/>
    <property type="evidence" value="ECO:0007669"/>
    <property type="project" value="UniProtKB-KW"/>
</dbReference>
<evidence type="ECO:0000256" key="6">
    <source>
        <dbReference type="SAM" id="MobiDB-lite"/>
    </source>
</evidence>
<dbReference type="PANTHER" id="PTHR43133:SF8">
    <property type="entry name" value="RNA POLYMERASE SIGMA FACTOR HI_1459-RELATED"/>
    <property type="match status" value="1"/>
</dbReference>
<feature type="domain" description="RNA polymerase sigma-70 region 2" evidence="7">
    <location>
        <begin position="27"/>
        <end position="94"/>
    </location>
</feature>
<dbReference type="InterPro" id="IPR007627">
    <property type="entry name" value="RNA_pol_sigma70_r2"/>
</dbReference>
<reference evidence="9 10" key="1">
    <citation type="submission" date="2020-01" db="EMBL/GenBank/DDBJ databases">
        <title>Muriicola jejuensis KCTC 22299.</title>
        <authorList>
            <person name="Wang G."/>
        </authorList>
    </citation>
    <scope>NUCLEOTIDE SEQUENCE [LARGE SCALE GENOMIC DNA]</scope>
    <source>
        <strain evidence="9 10">KCTC 22299</strain>
    </source>
</reference>
<dbReference type="InterPro" id="IPR039425">
    <property type="entry name" value="RNA_pol_sigma-70-like"/>
</dbReference>
<evidence type="ECO:0000256" key="4">
    <source>
        <dbReference type="ARBA" id="ARBA00023125"/>
    </source>
</evidence>
<comment type="similarity">
    <text evidence="1">Belongs to the sigma-70 factor family. ECF subfamily.</text>
</comment>
<dbReference type="Gene3D" id="1.10.10.10">
    <property type="entry name" value="Winged helix-like DNA-binding domain superfamily/Winged helix DNA-binding domain"/>
    <property type="match status" value="1"/>
</dbReference>
<keyword evidence="5" id="KW-0804">Transcription</keyword>
<dbReference type="RefSeq" id="WP_163693464.1">
    <property type="nucleotide sequence ID" value="NZ_FXTW01000004.1"/>
</dbReference>
<dbReference type="CDD" id="cd06171">
    <property type="entry name" value="Sigma70_r4"/>
    <property type="match status" value="1"/>
</dbReference>
<proteinExistence type="inferred from homology"/>
<dbReference type="SUPFAM" id="SSF88659">
    <property type="entry name" value="Sigma3 and sigma4 domains of RNA polymerase sigma factors"/>
    <property type="match status" value="1"/>
</dbReference>
<organism evidence="9 10">
    <name type="scientific">Muriicola jejuensis</name>
    <dbReference type="NCBI Taxonomy" id="504488"/>
    <lineage>
        <taxon>Bacteria</taxon>
        <taxon>Pseudomonadati</taxon>
        <taxon>Bacteroidota</taxon>
        <taxon>Flavobacteriia</taxon>
        <taxon>Flavobacteriales</taxon>
        <taxon>Flavobacteriaceae</taxon>
        <taxon>Muriicola</taxon>
    </lineage>
</organism>
<dbReference type="PANTHER" id="PTHR43133">
    <property type="entry name" value="RNA POLYMERASE ECF-TYPE SIGMA FACTO"/>
    <property type="match status" value="1"/>
</dbReference>
<dbReference type="Proteomes" id="UP000468443">
    <property type="component" value="Unassembled WGS sequence"/>
</dbReference>
<dbReference type="GO" id="GO:0016987">
    <property type="term" value="F:sigma factor activity"/>
    <property type="evidence" value="ECO:0007669"/>
    <property type="project" value="UniProtKB-KW"/>
</dbReference>
<feature type="domain" description="RNA polymerase sigma-70 region 4" evidence="8">
    <location>
        <begin position="129"/>
        <end position="176"/>
    </location>
</feature>
<keyword evidence="4" id="KW-0238">DNA-binding</keyword>
<evidence type="ECO:0000256" key="3">
    <source>
        <dbReference type="ARBA" id="ARBA00023082"/>
    </source>
</evidence>
<evidence type="ECO:0000256" key="1">
    <source>
        <dbReference type="ARBA" id="ARBA00010641"/>
    </source>
</evidence>
<protein>
    <submittedName>
        <fullName evidence="9">Sigma-70 family RNA polymerase sigma factor</fullName>
    </submittedName>
</protein>
<dbReference type="EMBL" id="JAABOP010000003">
    <property type="protein sequence ID" value="NER11033.1"/>
    <property type="molecule type" value="Genomic_DNA"/>
</dbReference>
<name>A0A6P0UIW2_9FLAO</name>
<evidence type="ECO:0000259" key="7">
    <source>
        <dbReference type="Pfam" id="PF04542"/>
    </source>
</evidence>
<feature type="region of interest" description="Disordered" evidence="6">
    <location>
        <begin position="97"/>
        <end position="119"/>
    </location>
</feature>
<dbReference type="InterPro" id="IPR013325">
    <property type="entry name" value="RNA_pol_sigma_r2"/>
</dbReference>
<dbReference type="InterPro" id="IPR007630">
    <property type="entry name" value="RNA_pol_sigma70_r4"/>
</dbReference>
<comment type="caution">
    <text evidence="9">The sequence shown here is derived from an EMBL/GenBank/DDBJ whole genome shotgun (WGS) entry which is preliminary data.</text>
</comment>
<dbReference type="InterPro" id="IPR036388">
    <property type="entry name" value="WH-like_DNA-bd_sf"/>
</dbReference>
<dbReference type="Gene3D" id="1.10.1740.10">
    <property type="match status" value="1"/>
</dbReference>
<keyword evidence="3" id="KW-0731">Sigma factor</keyword>
<dbReference type="AlphaFoldDB" id="A0A6P0UIW2"/>
<keyword evidence="10" id="KW-1185">Reference proteome</keyword>
<dbReference type="Pfam" id="PF04545">
    <property type="entry name" value="Sigma70_r4"/>
    <property type="match status" value="1"/>
</dbReference>
<sequence>MERIDRIYDGLLVLRFRGGDHKALDILVKRHHIHLCNHAFWYVGDKDLAKDIVQDSWMKAIKKINNLKNPDKFSSWMMTIVTRKSLDVLRKVKWERSQQRENSRSGKNHDLGSKEDERPEMMTKLKKGIKELSADHQLVLRLFYIQEYTMNEIGSILEISPGAVKSRLYHAREKLKTLVKQ</sequence>
<gene>
    <name evidence="9" type="ORF">GWK09_10930</name>
</gene>
<evidence type="ECO:0000313" key="9">
    <source>
        <dbReference type="EMBL" id="NER11033.1"/>
    </source>
</evidence>
<dbReference type="Pfam" id="PF04542">
    <property type="entry name" value="Sigma70_r2"/>
    <property type="match status" value="1"/>
</dbReference>
<dbReference type="SUPFAM" id="SSF88946">
    <property type="entry name" value="Sigma2 domain of RNA polymerase sigma factors"/>
    <property type="match status" value="1"/>
</dbReference>
<evidence type="ECO:0000256" key="5">
    <source>
        <dbReference type="ARBA" id="ARBA00023163"/>
    </source>
</evidence>
<dbReference type="InterPro" id="IPR014284">
    <property type="entry name" value="RNA_pol_sigma-70_dom"/>
</dbReference>
<keyword evidence="2" id="KW-0805">Transcription regulation</keyword>